<organism evidence="4 5">
    <name type="scientific">Candidatus Caccousia avicola</name>
    <dbReference type="NCBI Taxonomy" id="2840721"/>
    <lineage>
        <taxon>Bacteria</taxon>
        <taxon>Bacillati</taxon>
        <taxon>Bacillota</taxon>
        <taxon>Clostridia</taxon>
        <taxon>Eubacteriales</taxon>
        <taxon>Oscillospiraceae</taxon>
        <taxon>Oscillospiraceae incertae sedis</taxon>
        <taxon>Candidatus Caccousia</taxon>
    </lineage>
</organism>
<gene>
    <name evidence="4" type="ORF">IAB89_08690</name>
</gene>
<feature type="region of interest" description="Disordered" evidence="2">
    <location>
        <begin position="109"/>
        <end position="137"/>
    </location>
</feature>
<keyword evidence="1" id="KW-0479">Metal-binding</keyword>
<dbReference type="Pfam" id="PF04434">
    <property type="entry name" value="SWIM"/>
    <property type="match status" value="1"/>
</dbReference>
<keyword evidence="1" id="KW-0862">Zinc</keyword>
<feature type="compositionally biased region" description="Low complexity" evidence="2">
    <location>
        <begin position="121"/>
        <end position="137"/>
    </location>
</feature>
<dbReference type="GO" id="GO:0008270">
    <property type="term" value="F:zinc ion binding"/>
    <property type="evidence" value="ECO:0007669"/>
    <property type="project" value="UniProtKB-KW"/>
</dbReference>
<comment type="caution">
    <text evidence="4">The sequence shown here is derived from an EMBL/GenBank/DDBJ whole genome shotgun (WGS) entry which is preliminary data.</text>
</comment>
<dbReference type="PROSITE" id="PS50966">
    <property type="entry name" value="ZF_SWIM"/>
    <property type="match status" value="1"/>
</dbReference>
<dbReference type="InterPro" id="IPR007527">
    <property type="entry name" value="Znf_SWIM"/>
</dbReference>
<sequence>MELTEQFILRQAPNPAAAENGRKLSRGGKFSGLHRSEDGSVCWGECAGSGKTPYRVSIDWADPDSPICRCSCPSRQFPCKHALGLMFEQLSGKNFETAAIPQDIVDKREKQAAKAAKKEAAAQAPKKPKKTNTAAQAKRLARQLEGLDMAEKMAEELLHAGLASMAGSSAQTYEKLAKDLGNYYLTGPQIAFSRIALAVREIQQSPERAESAYAEALRILIALRSTIKKGRSFLQNKLEAGQYSAEDSVLFEALGGVWRLEDLHAIGSYKENARLVQLSFDVSEDEARREFVERAFWIDLDTGRIDQTLNLRPYKALKYVKAEDSFFERMEIPTLYYYPGEGCRRIRWESAASLPVTQEDRAKLLSLTQPELAAAVKLTKSQIKNTLLPKYVPVLVPVGRVGMVGEQFVLEDPAGGRIVLRDRTEDGEDHACTARLAKVPGGVPAGAALFGLLFYEESDRSLCLHPYSVVTCSQIVRLLY</sequence>
<feature type="domain" description="SWIM-type" evidence="3">
    <location>
        <begin position="54"/>
        <end position="90"/>
    </location>
</feature>
<dbReference type="Proteomes" id="UP000824242">
    <property type="component" value="Unassembled WGS sequence"/>
</dbReference>
<proteinExistence type="predicted"/>
<dbReference type="EMBL" id="DVGZ01000094">
    <property type="protein sequence ID" value="HIR47712.1"/>
    <property type="molecule type" value="Genomic_DNA"/>
</dbReference>
<accession>A0A9D1AN77</accession>
<evidence type="ECO:0000313" key="5">
    <source>
        <dbReference type="Proteomes" id="UP000824242"/>
    </source>
</evidence>
<evidence type="ECO:0000259" key="3">
    <source>
        <dbReference type="PROSITE" id="PS50966"/>
    </source>
</evidence>
<keyword evidence="1" id="KW-0863">Zinc-finger</keyword>
<protein>
    <submittedName>
        <fullName evidence="4">SWIM zinc finger family protein</fullName>
    </submittedName>
</protein>
<reference evidence="4" key="2">
    <citation type="journal article" date="2021" name="PeerJ">
        <title>Extensive microbial diversity within the chicken gut microbiome revealed by metagenomics and culture.</title>
        <authorList>
            <person name="Gilroy R."/>
            <person name="Ravi A."/>
            <person name="Getino M."/>
            <person name="Pursley I."/>
            <person name="Horton D.L."/>
            <person name="Alikhan N.F."/>
            <person name="Baker D."/>
            <person name="Gharbi K."/>
            <person name="Hall N."/>
            <person name="Watson M."/>
            <person name="Adriaenssens E.M."/>
            <person name="Foster-Nyarko E."/>
            <person name="Jarju S."/>
            <person name="Secka A."/>
            <person name="Antonio M."/>
            <person name="Oren A."/>
            <person name="Chaudhuri R.R."/>
            <person name="La Ragione R."/>
            <person name="Hildebrand F."/>
            <person name="Pallen M.J."/>
        </authorList>
    </citation>
    <scope>NUCLEOTIDE SEQUENCE</scope>
    <source>
        <strain evidence="4">ChiSxjej1B13-7958</strain>
    </source>
</reference>
<evidence type="ECO:0000256" key="1">
    <source>
        <dbReference type="PROSITE-ProRule" id="PRU00325"/>
    </source>
</evidence>
<evidence type="ECO:0000256" key="2">
    <source>
        <dbReference type="SAM" id="MobiDB-lite"/>
    </source>
</evidence>
<feature type="compositionally biased region" description="Basic and acidic residues" evidence="2">
    <location>
        <begin position="109"/>
        <end position="120"/>
    </location>
</feature>
<evidence type="ECO:0000313" key="4">
    <source>
        <dbReference type="EMBL" id="HIR47712.1"/>
    </source>
</evidence>
<name>A0A9D1AN77_9FIRM</name>
<reference evidence="4" key="1">
    <citation type="submission" date="2020-10" db="EMBL/GenBank/DDBJ databases">
        <authorList>
            <person name="Gilroy R."/>
        </authorList>
    </citation>
    <scope>NUCLEOTIDE SEQUENCE</scope>
    <source>
        <strain evidence="4">ChiSxjej1B13-7958</strain>
    </source>
</reference>
<dbReference type="AlphaFoldDB" id="A0A9D1AN77"/>